<comment type="caution">
    <text evidence="1">The sequence shown here is derived from an EMBL/GenBank/DDBJ whole genome shotgun (WGS) entry which is preliminary data.</text>
</comment>
<dbReference type="AlphaFoldDB" id="A0AA39DDX8"/>
<protein>
    <submittedName>
        <fullName evidence="1">Uncharacterized protein</fullName>
    </submittedName>
</protein>
<dbReference type="EMBL" id="JARBHA010000015">
    <property type="protein sequence ID" value="KAJ9680214.1"/>
    <property type="molecule type" value="Genomic_DNA"/>
</dbReference>
<name>A0AA39DDX8_VITRO</name>
<keyword evidence="2" id="KW-1185">Reference proteome</keyword>
<organism evidence="1 2">
    <name type="scientific">Vitis rotundifolia</name>
    <name type="common">Muscadine grape</name>
    <dbReference type="NCBI Taxonomy" id="103349"/>
    <lineage>
        <taxon>Eukaryota</taxon>
        <taxon>Viridiplantae</taxon>
        <taxon>Streptophyta</taxon>
        <taxon>Embryophyta</taxon>
        <taxon>Tracheophyta</taxon>
        <taxon>Spermatophyta</taxon>
        <taxon>Magnoliopsida</taxon>
        <taxon>eudicotyledons</taxon>
        <taxon>Gunneridae</taxon>
        <taxon>Pentapetalae</taxon>
        <taxon>rosids</taxon>
        <taxon>Vitales</taxon>
        <taxon>Vitaceae</taxon>
        <taxon>Viteae</taxon>
        <taxon>Vitis</taxon>
    </lineage>
</organism>
<sequence>MEVRFKDMGLYSCFLGKRRHPDCRKHIRTNQQIENTGYYALVSNVYATIGKWDQVCPICKSIKAKGLKKDPGCGWMEIQNWVYVLGVGISSSNSLKRSISYSGYLLA</sequence>
<gene>
    <name evidence="1" type="ORF">PVL29_019502</name>
</gene>
<evidence type="ECO:0000313" key="1">
    <source>
        <dbReference type="EMBL" id="KAJ9680214.1"/>
    </source>
</evidence>
<dbReference type="InterPro" id="IPR046848">
    <property type="entry name" value="E_motif"/>
</dbReference>
<reference evidence="1 2" key="1">
    <citation type="journal article" date="2023" name="BMC Biotechnol.">
        <title>Vitis rotundifolia cv Carlos genome sequencing.</title>
        <authorList>
            <person name="Huff M."/>
            <person name="Hulse-Kemp A."/>
            <person name="Scheffler B."/>
            <person name="Youngblood R."/>
            <person name="Simpson S."/>
            <person name="Babiker E."/>
            <person name="Staton M."/>
        </authorList>
    </citation>
    <scope>NUCLEOTIDE SEQUENCE [LARGE SCALE GENOMIC DNA]</scope>
    <source>
        <tissue evidence="1">Leaf</tissue>
    </source>
</reference>
<evidence type="ECO:0000313" key="2">
    <source>
        <dbReference type="Proteomes" id="UP001168098"/>
    </source>
</evidence>
<dbReference type="Proteomes" id="UP001168098">
    <property type="component" value="Unassembled WGS sequence"/>
</dbReference>
<accession>A0AA39DDX8</accession>
<dbReference type="Pfam" id="PF20431">
    <property type="entry name" value="E_motif"/>
    <property type="match status" value="1"/>
</dbReference>
<proteinExistence type="predicted"/>